<reference evidence="2" key="2">
    <citation type="journal article" date="2008" name="Genome Biol.">
        <title>Improved genome assembly and evidence-based global gene model set for the chordate Ciona intestinalis: new insight into intron and operon populations.</title>
        <authorList>
            <person name="Satou Y."/>
            <person name="Mineta K."/>
            <person name="Ogasawara M."/>
            <person name="Sasakura Y."/>
            <person name="Shoguchi E."/>
            <person name="Ueno K."/>
            <person name="Yamada L."/>
            <person name="Matsumoto J."/>
            <person name="Wasserscheid J."/>
            <person name="Dewar K."/>
            <person name="Wiley G.B."/>
            <person name="Macmil S.L."/>
            <person name="Roe B.A."/>
            <person name="Zeller R.W."/>
            <person name="Hastings K.E."/>
            <person name="Lemaire P."/>
            <person name="Lindquist E."/>
            <person name="Endo T."/>
            <person name="Hotta K."/>
            <person name="Inaba K."/>
        </authorList>
    </citation>
    <scope>NUCLEOTIDE SEQUENCE [LARGE SCALE GENOMIC DNA]</scope>
    <source>
        <strain evidence="2">wild type</strain>
    </source>
</reference>
<dbReference type="Proteomes" id="UP000008144">
    <property type="component" value="Chromosome 8"/>
</dbReference>
<organism evidence="2 3">
    <name type="scientific">Ciona intestinalis</name>
    <name type="common">Transparent sea squirt</name>
    <name type="synonym">Ascidia intestinalis</name>
    <dbReference type="NCBI Taxonomy" id="7719"/>
    <lineage>
        <taxon>Eukaryota</taxon>
        <taxon>Metazoa</taxon>
        <taxon>Chordata</taxon>
        <taxon>Tunicata</taxon>
        <taxon>Ascidiacea</taxon>
        <taxon>Phlebobranchia</taxon>
        <taxon>Cionidae</taxon>
        <taxon>Ciona</taxon>
    </lineage>
</organism>
<accession>F6YE53</accession>
<reference evidence="2" key="4">
    <citation type="submission" date="2025-09" db="UniProtKB">
        <authorList>
            <consortium name="Ensembl"/>
        </authorList>
    </citation>
    <scope>IDENTIFICATION</scope>
</reference>
<dbReference type="HOGENOM" id="CLU_695470_0_0_1"/>
<feature type="region of interest" description="Disordered" evidence="1">
    <location>
        <begin position="116"/>
        <end position="137"/>
    </location>
</feature>
<reference evidence="3" key="1">
    <citation type="journal article" date="2002" name="Science">
        <title>The draft genome of Ciona intestinalis: insights into chordate and vertebrate origins.</title>
        <authorList>
            <person name="Dehal P."/>
            <person name="Satou Y."/>
            <person name="Campbell R.K."/>
            <person name="Chapman J."/>
            <person name="Degnan B."/>
            <person name="De Tomaso A."/>
            <person name="Davidson B."/>
            <person name="Di Gregorio A."/>
            <person name="Gelpke M."/>
            <person name="Goodstein D.M."/>
            <person name="Harafuji N."/>
            <person name="Hastings K.E."/>
            <person name="Ho I."/>
            <person name="Hotta K."/>
            <person name="Huang W."/>
            <person name="Kawashima T."/>
            <person name="Lemaire P."/>
            <person name="Martinez D."/>
            <person name="Meinertzhagen I.A."/>
            <person name="Necula S."/>
            <person name="Nonaka M."/>
            <person name="Putnam N."/>
            <person name="Rash S."/>
            <person name="Saiga H."/>
            <person name="Satake M."/>
            <person name="Terry A."/>
            <person name="Yamada L."/>
            <person name="Wang H.G."/>
            <person name="Awazu S."/>
            <person name="Azumi K."/>
            <person name="Boore J."/>
            <person name="Branno M."/>
            <person name="Chin-Bow S."/>
            <person name="DeSantis R."/>
            <person name="Doyle S."/>
            <person name="Francino P."/>
            <person name="Keys D.N."/>
            <person name="Haga S."/>
            <person name="Hayashi H."/>
            <person name="Hino K."/>
            <person name="Imai K.S."/>
            <person name="Inaba K."/>
            <person name="Kano S."/>
            <person name="Kobayashi K."/>
            <person name="Kobayashi M."/>
            <person name="Lee B.I."/>
            <person name="Makabe K.W."/>
            <person name="Manohar C."/>
            <person name="Matassi G."/>
            <person name="Medina M."/>
            <person name="Mochizuki Y."/>
            <person name="Mount S."/>
            <person name="Morishita T."/>
            <person name="Miura S."/>
            <person name="Nakayama A."/>
            <person name="Nishizaka S."/>
            <person name="Nomoto H."/>
            <person name="Ohta F."/>
            <person name="Oishi K."/>
            <person name="Rigoutsos I."/>
            <person name="Sano M."/>
            <person name="Sasaki A."/>
            <person name="Sasakura Y."/>
            <person name="Shoguchi E."/>
            <person name="Shin-i T."/>
            <person name="Spagnuolo A."/>
            <person name="Stainier D."/>
            <person name="Suzuki M.M."/>
            <person name="Tassy O."/>
            <person name="Takatori N."/>
            <person name="Tokuoka M."/>
            <person name="Yagi K."/>
            <person name="Yoshizaki F."/>
            <person name="Wada S."/>
            <person name="Zhang C."/>
            <person name="Hyatt P.D."/>
            <person name="Larimer F."/>
            <person name="Detter C."/>
            <person name="Doggett N."/>
            <person name="Glavina T."/>
            <person name="Hawkins T."/>
            <person name="Richardson P."/>
            <person name="Lucas S."/>
            <person name="Kohara Y."/>
            <person name="Levine M."/>
            <person name="Satoh N."/>
            <person name="Rokhsar D.S."/>
        </authorList>
    </citation>
    <scope>NUCLEOTIDE SEQUENCE [LARGE SCALE GENOMIC DNA]</scope>
</reference>
<dbReference type="EMBL" id="EAAA01002564">
    <property type="status" value="NOT_ANNOTATED_CDS"/>
    <property type="molecule type" value="Genomic_DNA"/>
</dbReference>
<proteinExistence type="predicted"/>
<evidence type="ECO:0000313" key="2">
    <source>
        <dbReference type="Ensembl" id="ENSCINP00000024580.2"/>
    </source>
</evidence>
<reference evidence="2" key="3">
    <citation type="submission" date="2025-08" db="UniProtKB">
        <authorList>
            <consortium name="Ensembl"/>
        </authorList>
    </citation>
    <scope>IDENTIFICATION</scope>
</reference>
<feature type="region of interest" description="Disordered" evidence="1">
    <location>
        <begin position="357"/>
        <end position="397"/>
    </location>
</feature>
<sequence length="397" mass="44427">MADRIIAALEYLDAHTSLVLQKPKHRSLGDIEAKYDVIDPTDDLNLHENVTLTGISKTNPSSSKSIDQILKEDRERILYSSNKRLKSALSYKTFKDMPAPSYCEYSVNPQRRRIHRSEVTSASSTRTSVKRLSFTPPGVTLRSSDARDDVMNEIVKKPLTHRQPQVHKVRLGYRDTRSAPCRPPHRSTISTKHSIKRSKTGNSQRNQRTLYDKEWQNTPGPYSSVKVKEQDMWVVSNSTPAQYFSSGVITGEEKKMPRWGTTVDSMPLAEKRTVPRYERQLGAPPQFGNSVQWYTFAGGDSAKKKPVLTAFTDDQQDEYYNIESQVSQKVAQQLQGSPGIRIAVNGNLISNSMKVGKSVSNNMCNDDGSNDDISDGDSGTESIADSFHSESEEATTS</sequence>
<feature type="region of interest" description="Disordered" evidence="1">
    <location>
        <begin position="172"/>
        <end position="208"/>
    </location>
</feature>
<dbReference type="Ensembl" id="ENSCINT00000024826.2">
    <property type="protein sequence ID" value="ENSCINP00000024580.2"/>
    <property type="gene ID" value="ENSCING00000013371.2"/>
</dbReference>
<dbReference type="InParanoid" id="F6YE53"/>
<evidence type="ECO:0000256" key="1">
    <source>
        <dbReference type="SAM" id="MobiDB-lite"/>
    </source>
</evidence>
<name>F6YE53_CIOIN</name>
<keyword evidence="3" id="KW-1185">Reference proteome</keyword>
<evidence type="ECO:0000313" key="3">
    <source>
        <dbReference type="Proteomes" id="UP000008144"/>
    </source>
</evidence>
<dbReference type="AlphaFoldDB" id="F6YE53"/>
<protein>
    <submittedName>
        <fullName evidence="2">Uncharacterized protein</fullName>
    </submittedName>
</protein>